<dbReference type="InterPro" id="IPR019826">
    <property type="entry name" value="Carboxylesterase_B_AS"/>
</dbReference>
<dbReference type="InterPro" id="IPR029058">
    <property type="entry name" value="AB_hydrolase_fold"/>
</dbReference>
<dbReference type="KEGG" id="tut:107369541"/>
<evidence type="ECO:0000313" key="8">
    <source>
        <dbReference type="Proteomes" id="UP000015104"/>
    </source>
</evidence>
<name>T1JSJ5_TETUR</name>
<keyword evidence="8" id="KW-1185">Reference proteome</keyword>
<feature type="signal peptide" evidence="5">
    <location>
        <begin position="1"/>
        <end position="21"/>
    </location>
</feature>
<dbReference type="EC" id="3.1.1.-" evidence="5"/>
<dbReference type="Gene3D" id="3.40.50.1820">
    <property type="entry name" value="alpha/beta hydrolase"/>
    <property type="match status" value="1"/>
</dbReference>
<evidence type="ECO:0000256" key="5">
    <source>
        <dbReference type="RuleBase" id="RU361235"/>
    </source>
</evidence>
<dbReference type="PROSITE" id="PS00122">
    <property type="entry name" value="CARBOXYLESTERASE_B_1"/>
    <property type="match status" value="1"/>
</dbReference>
<dbReference type="OrthoDB" id="3200163at2759"/>
<evidence type="ECO:0000313" key="7">
    <source>
        <dbReference type="EnsemblMetazoa" id="tetur01g10740.1"/>
    </source>
</evidence>
<dbReference type="eggNOG" id="KOG4389">
    <property type="taxonomic scope" value="Eukaryota"/>
</dbReference>
<dbReference type="GO" id="GO:0003990">
    <property type="term" value="F:acetylcholinesterase activity"/>
    <property type="evidence" value="ECO:0007669"/>
    <property type="project" value="TreeGrafter"/>
</dbReference>
<evidence type="ECO:0000256" key="1">
    <source>
        <dbReference type="ARBA" id="ARBA00005964"/>
    </source>
</evidence>
<accession>T1JSJ5</accession>
<dbReference type="PROSITE" id="PS00941">
    <property type="entry name" value="CARBOXYLESTERASE_B_2"/>
    <property type="match status" value="1"/>
</dbReference>
<evidence type="ECO:0000256" key="3">
    <source>
        <dbReference type="ARBA" id="ARBA00022801"/>
    </source>
</evidence>
<keyword evidence="3 5" id="KW-0378">Hydrolase</keyword>
<sequence>MSLVLPLIVTALFIFRGAIESGSTVKCDDPIVTTEYGTIKGNRKNESGFVFDEFLGIRYGKIPERFKFSRVNEEKWTGILNATDYGPECKQLRSPNSVEDCLFINIWRPLISNKETRLPVFLWVHGSGFQIGSGALNPGNMLASYGNMIVATINYRLGSLGYAFGDLEEMPGNQGVSDVTTALYWVNENIVHFGGDPDQVTLAGHSAGSMIASLPTLLRSERPWSLYSRLLLSSGVSYGPMFIEDTSISLAKTKLLASKVGCGSATPGPLTSQTISCLRTVNASVLLEHKATIKQIGSSDVAAFFPTCDRGTIRNFFDPFLKPYYTHDIKPQILFYLQKDETSYSSIDLQPTSKAEAYQMAWDKLSFIKKDLTQLQMQPFFEYYFNDTRDNDNRSLRSALSEFLNDHTFRCTSLMLAQLYSTNPDNSVRFAEFRYILDKYGQQNRPDGAWHDDVVELFFGEPFRGNNSNSYSNQDRKQSLRLMKSLADYAYGKEPDNWPKLHFDYLNPEKEPIVREINFKDRNVEYSKQHICLEWSKLLDYDITNYIHP</sequence>
<protein>
    <recommendedName>
        <fullName evidence="5">Carboxylic ester hydrolase</fullName>
        <ecNumber evidence="5">3.1.1.-</ecNumber>
    </recommendedName>
</protein>
<dbReference type="Pfam" id="PF00135">
    <property type="entry name" value="COesterase"/>
    <property type="match status" value="1"/>
</dbReference>
<dbReference type="ESTHER" id="tetur-t1jsj5">
    <property type="family name" value="Cholinesterase-like"/>
</dbReference>
<organism evidence="7 8">
    <name type="scientific">Tetranychus urticae</name>
    <name type="common">Two-spotted spider mite</name>
    <dbReference type="NCBI Taxonomy" id="32264"/>
    <lineage>
        <taxon>Eukaryota</taxon>
        <taxon>Metazoa</taxon>
        <taxon>Ecdysozoa</taxon>
        <taxon>Arthropoda</taxon>
        <taxon>Chelicerata</taxon>
        <taxon>Arachnida</taxon>
        <taxon>Acari</taxon>
        <taxon>Acariformes</taxon>
        <taxon>Trombidiformes</taxon>
        <taxon>Prostigmata</taxon>
        <taxon>Eleutherengona</taxon>
        <taxon>Raphignathae</taxon>
        <taxon>Tetranychoidea</taxon>
        <taxon>Tetranychidae</taxon>
        <taxon>Tetranychus</taxon>
    </lineage>
</organism>
<dbReference type="Proteomes" id="UP000015104">
    <property type="component" value="Unassembled WGS sequence"/>
</dbReference>
<dbReference type="STRING" id="32264.T1JSJ5"/>
<dbReference type="GO" id="GO:0006581">
    <property type="term" value="P:acetylcholine catabolic process"/>
    <property type="evidence" value="ECO:0007669"/>
    <property type="project" value="TreeGrafter"/>
</dbReference>
<reference evidence="8" key="1">
    <citation type="submission" date="2011-08" db="EMBL/GenBank/DDBJ databases">
        <authorList>
            <person name="Rombauts S."/>
        </authorList>
    </citation>
    <scope>NUCLEOTIDE SEQUENCE</scope>
    <source>
        <strain evidence="8">London</strain>
    </source>
</reference>
<feature type="chain" id="PRO_5005147084" description="Carboxylic ester hydrolase" evidence="5">
    <location>
        <begin position="22"/>
        <end position="549"/>
    </location>
</feature>
<comment type="similarity">
    <text evidence="1 5">Belongs to the type-B carboxylesterase/lipase family.</text>
</comment>
<keyword evidence="5" id="KW-0732">Signal</keyword>
<dbReference type="HOGENOM" id="CLU_006586_13_0_1"/>
<feature type="domain" description="Carboxylesterase type B" evidence="6">
    <location>
        <begin position="28"/>
        <end position="514"/>
    </location>
</feature>
<proteinExistence type="inferred from homology"/>
<reference evidence="7" key="2">
    <citation type="submission" date="2015-06" db="UniProtKB">
        <authorList>
            <consortium name="EnsemblMetazoa"/>
        </authorList>
    </citation>
    <scope>IDENTIFICATION</scope>
</reference>
<dbReference type="InterPro" id="IPR050654">
    <property type="entry name" value="AChE-related_enzymes"/>
</dbReference>
<evidence type="ECO:0000259" key="6">
    <source>
        <dbReference type="Pfam" id="PF00135"/>
    </source>
</evidence>
<dbReference type="EMBL" id="CAEY01000461">
    <property type="status" value="NOT_ANNOTATED_CDS"/>
    <property type="molecule type" value="Genomic_DNA"/>
</dbReference>
<dbReference type="OMA" id="DETEAWP"/>
<dbReference type="SUPFAM" id="SSF53474">
    <property type="entry name" value="alpha/beta-Hydrolases"/>
    <property type="match status" value="1"/>
</dbReference>
<dbReference type="GO" id="GO:0005886">
    <property type="term" value="C:plasma membrane"/>
    <property type="evidence" value="ECO:0007669"/>
    <property type="project" value="TreeGrafter"/>
</dbReference>
<dbReference type="AlphaFoldDB" id="T1JSJ5"/>
<keyword evidence="4" id="KW-0325">Glycoprotein</keyword>
<dbReference type="GO" id="GO:0019695">
    <property type="term" value="P:choline metabolic process"/>
    <property type="evidence" value="ECO:0007669"/>
    <property type="project" value="TreeGrafter"/>
</dbReference>
<dbReference type="GO" id="GO:0005615">
    <property type="term" value="C:extracellular space"/>
    <property type="evidence" value="ECO:0007669"/>
    <property type="project" value="TreeGrafter"/>
</dbReference>
<gene>
    <name evidence="7" type="primary">107369541</name>
</gene>
<keyword evidence="2" id="KW-0719">Serine esterase</keyword>
<dbReference type="InterPro" id="IPR002018">
    <property type="entry name" value="CarbesteraseB"/>
</dbReference>
<dbReference type="InterPro" id="IPR019819">
    <property type="entry name" value="Carboxylesterase_B_CS"/>
</dbReference>
<evidence type="ECO:0000256" key="4">
    <source>
        <dbReference type="ARBA" id="ARBA00023180"/>
    </source>
</evidence>
<dbReference type="PANTHER" id="PTHR43918">
    <property type="entry name" value="ACETYLCHOLINESTERASE"/>
    <property type="match status" value="1"/>
</dbReference>
<dbReference type="PANTHER" id="PTHR43918:SF4">
    <property type="entry name" value="CARBOXYLIC ESTER HYDROLASE"/>
    <property type="match status" value="1"/>
</dbReference>
<evidence type="ECO:0000256" key="2">
    <source>
        <dbReference type="ARBA" id="ARBA00022487"/>
    </source>
</evidence>
<dbReference type="EnsemblMetazoa" id="tetur01g10740.1">
    <property type="protein sequence ID" value="tetur01g10740.1"/>
    <property type="gene ID" value="tetur01g10740"/>
</dbReference>